<sequence length="530" mass="60056">MTQRFYQVVGYQGHFRPNYWKPHRDFGDHHEFAQEPHAVEAIAGSKSELWVKTDSEGNETTPFIELIMGVRPHGAISILIPEGHFDYHIKPAMGWTHRSHSCPDPYPTTMYASLSPIRFESENELAEMLKNLRPAKAGMKRCDDSKLNKYMKEGDLKPERGMFEQARLLWQILYASRTDLPTIYGLPAPPSDLRLVYFSFTLWIDPTTYNISANEDSQVLDFGWHEPSTETTQHYIIEEYASMSKGSLDKADFAHGESTTIHESNIANTLRSLFTGPHPIVLVTHDRARASRFLASKGINVSSPTWYSGVGKLLGFERPPVPSGPTAVNRQSSNRRCESNGRYVDLDSKAVCDSEYEIKEEGGKPGILPHGERERDRRSLSPRSRTRPLARQEDRHHKPIFRPDEEEEEGEIFELAPIPDVHVIDIRDLFIALAVTQRQFILYPPMANRLGFEVGGWCAGNWARQFSDILTTLVGGSPIHRRIEEFKKTPGVTPQVRQTGVPKVLEGIAGVTKEQVQAAWGDSSEEEYDD</sequence>
<evidence type="ECO:0000256" key="1">
    <source>
        <dbReference type="SAM" id="MobiDB-lite"/>
    </source>
</evidence>
<evidence type="ECO:0000313" key="3">
    <source>
        <dbReference type="Proteomes" id="UP000030108"/>
    </source>
</evidence>
<dbReference type="EMBL" id="JATN01000316">
    <property type="protein sequence ID" value="EUC63265.1"/>
    <property type="molecule type" value="Genomic_DNA"/>
</dbReference>
<feature type="compositionally biased region" description="Basic and acidic residues" evidence="1">
    <location>
        <begin position="370"/>
        <end position="379"/>
    </location>
</feature>
<gene>
    <name evidence="2" type="ORF">RSOL_487390</name>
</gene>
<dbReference type="AlphaFoldDB" id="X8JH75"/>
<dbReference type="Proteomes" id="UP000030108">
    <property type="component" value="Unassembled WGS sequence"/>
</dbReference>
<reference evidence="3" key="1">
    <citation type="journal article" date="2014" name="Genome Announc.">
        <title>Draft genome sequence of the plant-pathogenic soil fungus Rhizoctonia solani anastomosis group 3 strain Rhs1AP.</title>
        <authorList>
            <person name="Cubeta M.A."/>
            <person name="Thomas E."/>
            <person name="Dean R.A."/>
            <person name="Jabaji S."/>
            <person name="Neate S.M."/>
            <person name="Tavantzis S."/>
            <person name="Toda T."/>
            <person name="Vilgalys R."/>
            <person name="Bharathan N."/>
            <person name="Fedorova-Abrams N."/>
            <person name="Pakala S.B."/>
            <person name="Pakala S.M."/>
            <person name="Zafar N."/>
            <person name="Joardar V."/>
            <person name="Losada L."/>
            <person name="Nierman W.C."/>
        </authorList>
    </citation>
    <scope>NUCLEOTIDE SEQUENCE [LARGE SCALE GENOMIC DNA]</scope>
    <source>
        <strain evidence="3">AG-3</strain>
    </source>
</reference>
<dbReference type="OrthoDB" id="3235609at2759"/>
<comment type="caution">
    <text evidence="2">The sequence shown here is derived from an EMBL/GenBank/DDBJ whole genome shotgun (WGS) entry which is preliminary data.</text>
</comment>
<accession>X8JH75</accession>
<protein>
    <submittedName>
        <fullName evidence="2">Uncharacterized protein</fullName>
    </submittedName>
</protein>
<organism evidence="2 3">
    <name type="scientific">Rhizoctonia solani AG-3 Rhs1AP</name>
    <dbReference type="NCBI Taxonomy" id="1086054"/>
    <lineage>
        <taxon>Eukaryota</taxon>
        <taxon>Fungi</taxon>
        <taxon>Dikarya</taxon>
        <taxon>Basidiomycota</taxon>
        <taxon>Agaricomycotina</taxon>
        <taxon>Agaricomycetes</taxon>
        <taxon>Cantharellales</taxon>
        <taxon>Ceratobasidiaceae</taxon>
        <taxon>Rhizoctonia</taxon>
    </lineage>
</organism>
<evidence type="ECO:0000313" key="2">
    <source>
        <dbReference type="EMBL" id="EUC63265.1"/>
    </source>
</evidence>
<feature type="region of interest" description="Disordered" evidence="1">
    <location>
        <begin position="361"/>
        <end position="408"/>
    </location>
</feature>
<name>X8JH75_9AGAM</name>
<proteinExistence type="predicted"/>